<dbReference type="EMBL" id="KL197712">
    <property type="protein sequence ID" value="KDQ61777.1"/>
    <property type="molecule type" value="Genomic_DNA"/>
</dbReference>
<dbReference type="Proteomes" id="UP000027265">
    <property type="component" value="Unassembled WGS sequence"/>
</dbReference>
<name>A0A067QE38_9AGAM</name>
<evidence type="ECO:0000313" key="3">
    <source>
        <dbReference type="Proteomes" id="UP000027265"/>
    </source>
</evidence>
<dbReference type="CDD" id="cd17039">
    <property type="entry name" value="Ubl_ubiquitin_like"/>
    <property type="match status" value="1"/>
</dbReference>
<dbReference type="PROSITE" id="PS50053">
    <property type="entry name" value="UBIQUITIN_2"/>
    <property type="match status" value="1"/>
</dbReference>
<sequence length="323" mass="36193">MFPTPSAEETIFIFIKYPSGTTHTFGPLSYTWPLYFLTHVIEQHEGTPASWQRLTLDGKRILDTDPGTLASVGIKNHSVLELSIVPIKRRAKKPVIYIYPPKEMEVSVEVELKGAWEFETVYPVVPVEKALTGGRKGERILWEVVARRDGTMTEKGTGLEISYLYWEALSIDTPPASRPTSPTEILDAFDAANPNLTSSNSILLHTSSVPAYLDKTLKELGLNVEARTSFITFWLPSFQPHTHIALLFLPQSSYSAAAPLTITPKPDEVLRVFMLFKGINEQNVSLWDAQRTWDWREIVGVGSVVDGSAERFRVVEWGGMEVS</sequence>
<dbReference type="Gene3D" id="3.10.20.90">
    <property type="entry name" value="Phosphatidylinositol 3-kinase Catalytic Subunit, Chain A, domain 1"/>
    <property type="match status" value="1"/>
</dbReference>
<feature type="domain" description="Ubiquitin-like" evidence="1">
    <location>
        <begin position="11"/>
        <end position="82"/>
    </location>
</feature>
<dbReference type="HOGENOM" id="CLU_028134_0_0_1"/>
<evidence type="ECO:0000259" key="1">
    <source>
        <dbReference type="PROSITE" id="PS50053"/>
    </source>
</evidence>
<gene>
    <name evidence="2" type="ORF">JAAARDRAFT_122756</name>
</gene>
<protein>
    <recommendedName>
        <fullName evidence="1">Ubiquitin-like domain-containing protein</fullName>
    </recommendedName>
</protein>
<dbReference type="OrthoDB" id="428577at2759"/>
<dbReference type="Pfam" id="PF00240">
    <property type="entry name" value="ubiquitin"/>
    <property type="match status" value="1"/>
</dbReference>
<keyword evidence="3" id="KW-1185">Reference proteome</keyword>
<evidence type="ECO:0000313" key="2">
    <source>
        <dbReference type="EMBL" id="KDQ61777.1"/>
    </source>
</evidence>
<accession>A0A067QE38</accession>
<dbReference type="InterPro" id="IPR029071">
    <property type="entry name" value="Ubiquitin-like_domsf"/>
</dbReference>
<dbReference type="AlphaFoldDB" id="A0A067QE38"/>
<organism evidence="2 3">
    <name type="scientific">Jaapia argillacea MUCL 33604</name>
    <dbReference type="NCBI Taxonomy" id="933084"/>
    <lineage>
        <taxon>Eukaryota</taxon>
        <taxon>Fungi</taxon>
        <taxon>Dikarya</taxon>
        <taxon>Basidiomycota</taxon>
        <taxon>Agaricomycotina</taxon>
        <taxon>Agaricomycetes</taxon>
        <taxon>Agaricomycetidae</taxon>
        <taxon>Jaapiales</taxon>
        <taxon>Jaapiaceae</taxon>
        <taxon>Jaapia</taxon>
    </lineage>
</organism>
<dbReference type="STRING" id="933084.A0A067QE38"/>
<proteinExistence type="predicted"/>
<reference evidence="3" key="1">
    <citation type="journal article" date="2014" name="Proc. Natl. Acad. Sci. U.S.A.">
        <title>Extensive sampling of basidiomycete genomes demonstrates inadequacy of the white-rot/brown-rot paradigm for wood decay fungi.</title>
        <authorList>
            <person name="Riley R."/>
            <person name="Salamov A.A."/>
            <person name="Brown D.W."/>
            <person name="Nagy L.G."/>
            <person name="Floudas D."/>
            <person name="Held B.W."/>
            <person name="Levasseur A."/>
            <person name="Lombard V."/>
            <person name="Morin E."/>
            <person name="Otillar R."/>
            <person name="Lindquist E.A."/>
            <person name="Sun H."/>
            <person name="LaButti K.M."/>
            <person name="Schmutz J."/>
            <person name="Jabbour D."/>
            <person name="Luo H."/>
            <person name="Baker S.E."/>
            <person name="Pisabarro A.G."/>
            <person name="Walton J.D."/>
            <person name="Blanchette R.A."/>
            <person name="Henrissat B."/>
            <person name="Martin F."/>
            <person name="Cullen D."/>
            <person name="Hibbett D.S."/>
            <person name="Grigoriev I.V."/>
        </authorList>
    </citation>
    <scope>NUCLEOTIDE SEQUENCE [LARGE SCALE GENOMIC DNA]</scope>
    <source>
        <strain evidence="3">MUCL 33604</strain>
    </source>
</reference>
<dbReference type="SUPFAM" id="SSF54236">
    <property type="entry name" value="Ubiquitin-like"/>
    <property type="match status" value="1"/>
</dbReference>
<dbReference type="InterPro" id="IPR000626">
    <property type="entry name" value="Ubiquitin-like_dom"/>
</dbReference>
<dbReference type="InParanoid" id="A0A067QE38"/>